<dbReference type="InterPro" id="IPR029044">
    <property type="entry name" value="Nucleotide-diphossugar_trans"/>
</dbReference>
<dbReference type="PANTHER" id="PTHR19136">
    <property type="entry name" value="MOLYBDENUM COFACTOR GUANYLYLTRANSFERASE"/>
    <property type="match status" value="1"/>
</dbReference>
<evidence type="ECO:0000256" key="1">
    <source>
        <dbReference type="ARBA" id="ARBA00022679"/>
    </source>
</evidence>
<keyword evidence="4" id="KW-1185">Reference proteome</keyword>
<keyword evidence="1 3" id="KW-0808">Transferase</keyword>
<organism evidence="3 4">
    <name type="scientific">Arthrobacter gengyunqii</name>
    <dbReference type="NCBI Taxonomy" id="2886940"/>
    <lineage>
        <taxon>Bacteria</taxon>
        <taxon>Bacillati</taxon>
        <taxon>Actinomycetota</taxon>
        <taxon>Actinomycetes</taxon>
        <taxon>Micrococcales</taxon>
        <taxon>Micrococcaceae</taxon>
        <taxon>Arthrobacter</taxon>
    </lineage>
</organism>
<dbReference type="EMBL" id="JAJFZQ010000013">
    <property type="protein sequence ID" value="MCC3267672.1"/>
    <property type="molecule type" value="Genomic_DNA"/>
</dbReference>
<evidence type="ECO:0000259" key="2">
    <source>
        <dbReference type="Pfam" id="PF12804"/>
    </source>
</evidence>
<evidence type="ECO:0000313" key="3">
    <source>
        <dbReference type="EMBL" id="MCC3267672.1"/>
    </source>
</evidence>
<evidence type="ECO:0000313" key="4">
    <source>
        <dbReference type="Proteomes" id="UP001139168"/>
    </source>
</evidence>
<dbReference type="Proteomes" id="UP001139168">
    <property type="component" value="Unassembled WGS sequence"/>
</dbReference>
<dbReference type="SUPFAM" id="SSF53448">
    <property type="entry name" value="Nucleotide-diphospho-sugar transferases"/>
    <property type="match status" value="1"/>
</dbReference>
<protein>
    <submittedName>
        <fullName evidence="3">NTP transferase domain-containing protein</fullName>
    </submittedName>
</protein>
<proteinExistence type="predicted"/>
<name>A0ABS8GM14_9MICC</name>
<dbReference type="GO" id="GO:0016740">
    <property type="term" value="F:transferase activity"/>
    <property type="evidence" value="ECO:0007669"/>
    <property type="project" value="UniProtKB-KW"/>
</dbReference>
<comment type="caution">
    <text evidence="3">The sequence shown here is derived from an EMBL/GenBank/DDBJ whole genome shotgun (WGS) entry which is preliminary data.</text>
</comment>
<accession>A0ABS8GM14</accession>
<dbReference type="PANTHER" id="PTHR19136:SF52">
    <property type="entry name" value="2,3,4,5-TETRAHYDROPYRIDINE-2,6-DICARBOXYLATE N-SUCCINYLTRANSFERASE"/>
    <property type="match status" value="1"/>
</dbReference>
<gene>
    <name evidence="3" type="ORF">LJ752_16700</name>
</gene>
<sequence>MRSGTGPAAGGTAYQAIILAGGRSSRLGGTPKALLESSGRTLLAVALEAASGAGACAVAGPPELSAAVEAAGVPTLLVREEPPFSGPAAAVAAAWSALVLKDKEAGRPQPEWTLVLACDMPFIAQAVAALLAEARSVQIHPLPPSLLSLDETGREQPLAALYRTEALASAVGSIDRPDGLENLSMKRLLARVQWRNVAVPPNSTADIDTWEDAGRWSVKPGIAGIPDVPATEN</sequence>
<dbReference type="RefSeq" id="WP_227892612.1">
    <property type="nucleotide sequence ID" value="NZ_JAJFZQ010000013.1"/>
</dbReference>
<dbReference type="Gene3D" id="3.90.550.10">
    <property type="entry name" value="Spore Coat Polysaccharide Biosynthesis Protein SpsA, Chain A"/>
    <property type="match status" value="1"/>
</dbReference>
<reference evidence="3" key="1">
    <citation type="submission" date="2021-10" db="EMBL/GenBank/DDBJ databases">
        <title>Novel species in genus Arthrobacter.</title>
        <authorList>
            <person name="Liu Y."/>
        </authorList>
    </citation>
    <scope>NUCLEOTIDE SEQUENCE</scope>
    <source>
        <strain evidence="3">Zg-Y786</strain>
    </source>
</reference>
<dbReference type="Pfam" id="PF12804">
    <property type="entry name" value="NTP_transf_3"/>
    <property type="match status" value="1"/>
</dbReference>
<feature type="domain" description="MobA-like NTP transferase" evidence="2">
    <location>
        <begin position="16"/>
        <end position="168"/>
    </location>
</feature>
<dbReference type="InterPro" id="IPR025877">
    <property type="entry name" value="MobA-like_NTP_Trfase"/>
</dbReference>